<dbReference type="PIRSF" id="PIRSF018267">
    <property type="entry name" value="VSR_endonuc"/>
    <property type="match status" value="1"/>
</dbReference>
<dbReference type="GO" id="GO:0004519">
    <property type="term" value="F:endonuclease activity"/>
    <property type="evidence" value="ECO:0007669"/>
    <property type="project" value="UniProtKB-KW"/>
</dbReference>
<evidence type="ECO:0000256" key="3">
    <source>
        <dbReference type="ARBA" id="ARBA00022763"/>
    </source>
</evidence>
<dbReference type="AlphaFoldDB" id="A0AAE4BAQ5"/>
<dbReference type="CDD" id="cd00221">
    <property type="entry name" value="Vsr"/>
    <property type="match status" value="1"/>
</dbReference>
<keyword evidence="3 6" id="KW-0227">DNA damage</keyword>
<dbReference type="GO" id="GO:0016787">
    <property type="term" value="F:hydrolase activity"/>
    <property type="evidence" value="ECO:0007669"/>
    <property type="project" value="UniProtKB-KW"/>
</dbReference>
<dbReference type="NCBIfam" id="TIGR00632">
    <property type="entry name" value="vsr"/>
    <property type="match status" value="1"/>
</dbReference>
<dbReference type="EC" id="3.1.-.-" evidence="6"/>
<accession>A0AAE4BAQ5</accession>
<evidence type="ECO:0000256" key="2">
    <source>
        <dbReference type="ARBA" id="ARBA00022759"/>
    </source>
</evidence>
<evidence type="ECO:0000256" key="6">
    <source>
        <dbReference type="PIRNR" id="PIRNR018267"/>
    </source>
</evidence>
<comment type="caution">
    <text evidence="8">The sequence shown here is derived from an EMBL/GenBank/DDBJ whole genome shotgun (WGS) entry which is preliminary data.</text>
</comment>
<feature type="region of interest" description="Disordered" evidence="7">
    <location>
        <begin position="1"/>
        <end position="20"/>
    </location>
</feature>
<dbReference type="Proteomes" id="UP001182042">
    <property type="component" value="Unassembled WGS sequence"/>
</dbReference>
<evidence type="ECO:0000256" key="7">
    <source>
        <dbReference type="SAM" id="MobiDB-lite"/>
    </source>
</evidence>
<evidence type="ECO:0000256" key="5">
    <source>
        <dbReference type="ARBA" id="ARBA00023204"/>
    </source>
</evidence>
<reference evidence="8" key="1">
    <citation type="submission" date="2019-07" db="EMBL/GenBank/DDBJ databases">
        <title>Phylogenomic Reclassification of ATCC Bacillus Strains and Various Taxa within the Genus Bacillus.</title>
        <authorList>
            <person name="Riojas M.A."/>
            <person name="Frank A.M."/>
            <person name="Fenn S.L."/>
            <person name="King S."/>
            <person name="Brower S."/>
            <person name="Hazbon M.H."/>
        </authorList>
    </citation>
    <scope>NUCLEOTIDE SEQUENCE</scope>
    <source>
        <strain evidence="8">ATCC 27142</strain>
    </source>
</reference>
<evidence type="ECO:0000313" key="9">
    <source>
        <dbReference type="Proteomes" id="UP001182042"/>
    </source>
</evidence>
<dbReference type="InterPro" id="IPR011335">
    <property type="entry name" value="Restrct_endonuc-II-like"/>
</dbReference>
<dbReference type="EMBL" id="VKQA01000005">
    <property type="protein sequence ID" value="MDR4251692.1"/>
    <property type="molecule type" value="Genomic_DNA"/>
</dbReference>
<name>A0AAE4BAQ5_BACPU</name>
<evidence type="ECO:0000256" key="4">
    <source>
        <dbReference type="ARBA" id="ARBA00022801"/>
    </source>
</evidence>
<gene>
    <name evidence="8" type="ORF">FO508_15340</name>
</gene>
<sequence length="140" mass="17268">MTDNLTPKQRRKNMQAIRSQSKLENRVSKEIWRRGIRFRKNDRTLFGKPDISIKKYKVVIFIDSCFWHGCEVHGNRPKSNQEYWDKKLKRNRKRDEEVRDYYKVRGWNYKRIWEHEFKENYDKAVGEIEAFIRQAQKTEP</sequence>
<comment type="function">
    <text evidence="6">May nick specific sequences that contain T:G mispairs resulting from m5C-deamination.</text>
</comment>
<evidence type="ECO:0000313" key="8">
    <source>
        <dbReference type="EMBL" id="MDR4251692.1"/>
    </source>
</evidence>
<keyword evidence="1 6" id="KW-0540">Nuclease</keyword>
<dbReference type="InterPro" id="IPR004603">
    <property type="entry name" value="DNA_mismatch_endonuc_vsr"/>
</dbReference>
<evidence type="ECO:0000256" key="1">
    <source>
        <dbReference type="ARBA" id="ARBA00022722"/>
    </source>
</evidence>
<organism evidence="8 9">
    <name type="scientific">Bacillus pumilus</name>
    <name type="common">Bacillus mesentericus</name>
    <dbReference type="NCBI Taxonomy" id="1408"/>
    <lineage>
        <taxon>Bacteria</taxon>
        <taxon>Bacillati</taxon>
        <taxon>Bacillota</taxon>
        <taxon>Bacilli</taxon>
        <taxon>Bacillales</taxon>
        <taxon>Bacillaceae</taxon>
        <taxon>Bacillus</taxon>
    </lineage>
</organism>
<dbReference type="Pfam" id="PF03852">
    <property type="entry name" value="Vsr"/>
    <property type="match status" value="1"/>
</dbReference>
<keyword evidence="4 6" id="KW-0378">Hydrolase</keyword>
<dbReference type="GO" id="GO:0006298">
    <property type="term" value="P:mismatch repair"/>
    <property type="evidence" value="ECO:0007669"/>
    <property type="project" value="UniProtKB-UniRule"/>
</dbReference>
<dbReference type="Gene3D" id="3.40.960.10">
    <property type="entry name" value="VSR Endonuclease"/>
    <property type="match status" value="1"/>
</dbReference>
<keyword evidence="2 6" id="KW-0255">Endonuclease</keyword>
<comment type="similarity">
    <text evidence="6">Belongs to the vsr family.</text>
</comment>
<protein>
    <recommendedName>
        <fullName evidence="6">Very short patch repair endonuclease</fullName>
        <ecNumber evidence="6">3.1.-.-</ecNumber>
    </recommendedName>
</protein>
<dbReference type="RefSeq" id="WP_309416257.1">
    <property type="nucleotide sequence ID" value="NZ_CP187658.1"/>
</dbReference>
<dbReference type="SUPFAM" id="SSF52980">
    <property type="entry name" value="Restriction endonuclease-like"/>
    <property type="match status" value="1"/>
</dbReference>
<keyword evidence="5 6" id="KW-0234">DNA repair</keyword>
<proteinExistence type="inferred from homology"/>